<dbReference type="EMBL" id="PKIZ01000005">
    <property type="protein sequence ID" value="PKZ42210.1"/>
    <property type="molecule type" value="Genomic_DNA"/>
</dbReference>
<dbReference type="Proteomes" id="UP000234206">
    <property type="component" value="Unassembled WGS sequence"/>
</dbReference>
<accession>A0A2I1PC70</accession>
<reference evidence="1 2" key="1">
    <citation type="submission" date="2017-12" db="EMBL/GenBank/DDBJ databases">
        <title>Phylogenetic diversity of female urinary microbiome.</title>
        <authorList>
            <person name="Thomas-White K."/>
            <person name="Wolfe A.J."/>
        </authorList>
    </citation>
    <scope>NUCLEOTIDE SEQUENCE [LARGE SCALE GENOMIC DNA]</scope>
    <source>
        <strain evidence="1 2">UMB1298</strain>
    </source>
</reference>
<dbReference type="RefSeq" id="WP_070705289.1">
    <property type="nucleotide sequence ID" value="NZ_JBHLVH010000011.1"/>
</dbReference>
<dbReference type="AlphaFoldDB" id="A0A2I1PC70"/>
<dbReference type="PANTHER" id="PTHR28055">
    <property type="entry name" value="ALTERED INHERITANCE OF MITOCHONDRIA PROTEIN 41, MITOCHONDRIAL"/>
    <property type="match status" value="1"/>
</dbReference>
<sequence length="150" mass="16012">MSDLKQQITADLTTAMKARDKVTSSTLRMVRTAIQNAEVAGSEAKELTDEEVLAVITKEGKKRRDAIAEYEKAGRPELAESEKAELEVIEGYLPKQLSDEELEALVAEAVAEAGVTETSQMGQAMKAAQAKVAGRAEGGRVAAAVKKHLG</sequence>
<evidence type="ECO:0000313" key="1">
    <source>
        <dbReference type="EMBL" id="PKZ42210.1"/>
    </source>
</evidence>
<keyword evidence="2" id="KW-1185">Reference proteome</keyword>
<protein>
    <submittedName>
        <fullName evidence="1">GatB/YqeY domain-containing protein</fullName>
    </submittedName>
</protein>
<dbReference type="GO" id="GO:0016884">
    <property type="term" value="F:carbon-nitrogen ligase activity, with glutamine as amido-N-donor"/>
    <property type="evidence" value="ECO:0007669"/>
    <property type="project" value="InterPro"/>
</dbReference>
<evidence type="ECO:0000313" key="2">
    <source>
        <dbReference type="Proteomes" id="UP000234206"/>
    </source>
</evidence>
<dbReference type="Gene3D" id="1.10.1510.10">
    <property type="entry name" value="Uncharacterised protein YqeY/AIM41 PF09424, N-terminal domain"/>
    <property type="match status" value="1"/>
</dbReference>
<organism evidence="1 2">
    <name type="scientific">Kytococcus schroeteri</name>
    <dbReference type="NCBI Taxonomy" id="138300"/>
    <lineage>
        <taxon>Bacteria</taxon>
        <taxon>Bacillati</taxon>
        <taxon>Actinomycetota</taxon>
        <taxon>Actinomycetes</taxon>
        <taxon>Micrococcales</taxon>
        <taxon>Kytococcaceae</taxon>
        <taxon>Kytococcus</taxon>
    </lineage>
</organism>
<dbReference type="OrthoDB" id="5244551at2"/>
<dbReference type="InterPro" id="IPR003789">
    <property type="entry name" value="Asn/Gln_tRNA_amidoTrase-B-like"/>
</dbReference>
<gene>
    <name evidence="1" type="ORF">CYJ76_03985</name>
</gene>
<comment type="caution">
    <text evidence="1">The sequence shown here is derived from an EMBL/GenBank/DDBJ whole genome shotgun (WGS) entry which is preliminary data.</text>
</comment>
<dbReference type="InterPro" id="IPR023168">
    <property type="entry name" value="GatB_Yqey_C_2"/>
</dbReference>
<dbReference type="InterPro" id="IPR019004">
    <property type="entry name" value="YqeY/Aim41"/>
</dbReference>
<proteinExistence type="predicted"/>
<dbReference type="Pfam" id="PF09424">
    <property type="entry name" value="YqeY"/>
    <property type="match status" value="1"/>
</dbReference>
<name>A0A2I1PC70_9MICO</name>
<dbReference type="SUPFAM" id="SSF89095">
    <property type="entry name" value="GatB/YqeY motif"/>
    <property type="match status" value="1"/>
</dbReference>
<dbReference type="InterPro" id="IPR042184">
    <property type="entry name" value="YqeY/Aim41_N"/>
</dbReference>
<dbReference type="PANTHER" id="PTHR28055:SF1">
    <property type="entry name" value="ALTERED INHERITANCE OF MITOCHONDRIA PROTEIN 41, MITOCHONDRIAL"/>
    <property type="match status" value="1"/>
</dbReference>
<dbReference type="Gene3D" id="1.10.10.410">
    <property type="match status" value="1"/>
</dbReference>